<reference evidence="1 2" key="1">
    <citation type="journal article" date="2023" name="ACS Omega">
        <title>Identification of the Neoaspergillic Acid Biosynthesis Gene Cluster by Establishing an In Vitro CRISPR-Ribonucleoprotein Genetic System in Aspergillus melleus.</title>
        <authorList>
            <person name="Yuan B."/>
            <person name="Grau M.F."/>
            <person name="Murata R.M."/>
            <person name="Torok T."/>
            <person name="Venkateswaran K."/>
            <person name="Stajich J.E."/>
            <person name="Wang C.C.C."/>
        </authorList>
    </citation>
    <scope>NUCLEOTIDE SEQUENCE [LARGE SCALE GENOMIC DNA]</scope>
    <source>
        <strain evidence="1 2">IMV 1140</strain>
    </source>
</reference>
<name>A0ACC3ASQ9_9EURO</name>
<organism evidence="1 2">
    <name type="scientific">Aspergillus melleus</name>
    <dbReference type="NCBI Taxonomy" id="138277"/>
    <lineage>
        <taxon>Eukaryota</taxon>
        <taxon>Fungi</taxon>
        <taxon>Dikarya</taxon>
        <taxon>Ascomycota</taxon>
        <taxon>Pezizomycotina</taxon>
        <taxon>Eurotiomycetes</taxon>
        <taxon>Eurotiomycetidae</taxon>
        <taxon>Eurotiales</taxon>
        <taxon>Aspergillaceae</taxon>
        <taxon>Aspergillus</taxon>
        <taxon>Aspergillus subgen. Circumdati</taxon>
    </lineage>
</organism>
<keyword evidence="2" id="KW-1185">Reference proteome</keyword>
<dbReference type="EMBL" id="JAOPJF010000084">
    <property type="protein sequence ID" value="KAK1140358.1"/>
    <property type="molecule type" value="Genomic_DNA"/>
</dbReference>
<gene>
    <name evidence="1" type="ORF">N8T08_010415</name>
</gene>
<accession>A0ACC3ASQ9</accession>
<dbReference type="Proteomes" id="UP001177260">
    <property type="component" value="Unassembled WGS sequence"/>
</dbReference>
<proteinExistence type="predicted"/>
<evidence type="ECO:0000313" key="1">
    <source>
        <dbReference type="EMBL" id="KAK1140358.1"/>
    </source>
</evidence>
<protein>
    <submittedName>
        <fullName evidence="1">Uncharacterized protein</fullName>
    </submittedName>
</protein>
<comment type="caution">
    <text evidence="1">The sequence shown here is derived from an EMBL/GenBank/DDBJ whole genome shotgun (WGS) entry which is preliminary data.</text>
</comment>
<evidence type="ECO:0000313" key="2">
    <source>
        <dbReference type="Proteomes" id="UP001177260"/>
    </source>
</evidence>
<sequence>MPLQDLPNELLYNIADFLEYADDASAVSRSCRLLYSLVNNTLVARYAKGHEIEAIEHALETGDHVLMENLIDEGVDPLIWQKEDAKLIYEAAGAGHTELVRLLLDREISDIHDHPFSKQVPLTHALLCGQWETARLLVSYGANPDHIEGFYAWGTALYTMADKGSLKGVRFLVENTASSFKARGRYSRTPLAGAAYSGHLDIVKYLFDAGADHRSRDDEGLSALFHAAAGNHEDVVLFLLEKEEEPDFFKKQRDLESLAHVAFRGNGQTTRLLLDRVNIPVKIASSRYDLRPLMLACAAAGYDSSVQLLLDAGCDPTYMWPTTGLFLSDSTPLGQAAERGHGSVVRRFLDCRFLQAKIWSDGERITAKLIRTLCSNNQVQLLRDILDSDALLLRSCSRQDVVSRALYNSTPHEEPIRLLLEQGAAAHDDRNDNLRMLRRAVELGSPGSVRLLLAITGINPREQLREPRRDRDSQILYELAIEPARSPNEDTSKETKVGMVRALLETNNDQGGSVHPANQECQIALVKAISAGQVEIVKYFLDSGFDANGRVSVGCRGSPHLGRTLLGVAAGGYHSRVKEMMELFLAYGADVEATDGQSGETALVHAVKMGNCDAIDILLGHGADPLYRINNSEASETPLHQALVSQRSNCLRILLKAVEARGLQWDISAALCEVRQYKDRPDPMDRKLLGLTLSRTSIYAGDIFDLPTTGRTRPECKQLVKYLVQHYCRVKYPCPL</sequence>